<dbReference type="HOGENOM" id="CLU_3246034_0_0_11"/>
<evidence type="ECO:0000313" key="2">
    <source>
        <dbReference type="Proteomes" id="UP000016536"/>
    </source>
</evidence>
<dbReference type="Proteomes" id="UP000016536">
    <property type="component" value="Unassembled WGS sequence"/>
</dbReference>
<sequence>MNVQGIRGCPRTTRGNLHMAIKAISGAGNTMFPAPPVTSTGK</sequence>
<dbReference type="AlphaFoldDB" id="U1QLE3"/>
<keyword evidence="2" id="KW-1185">Reference proteome</keyword>
<protein>
    <submittedName>
        <fullName evidence="1">Uncharacterized protein</fullName>
    </submittedName>
</protein>
<reference evidence="1 2" key="1">
    <citation type="submission" date="2013-08" db="EMBL/GenBank/DDBJ databases">
        <authorList>
            <person name="Weinstock G."/>
            <person name="Sodergren E."/>
            <person name="Wylie T."/>
            <person name="Fulton L."/>
            <person name="Fulton R."/>
            <person name="Fronick C."/>
            <person name="O'Laughlin M."/>
            <person name="Godfrey J."/>
            <person name="Miner T."/>
            <person name="Herter B."/>
            <person name="Appelbaum E."/>
            <person name="Cordes M."/>
            <person name="Lek S."/>
            <person name="Wollam A."/>
            <person name="Pepin K.H."/>
            <person name="Palsikar V.B."/>
            <person name="Mitreva M."/>
            <person name="Wilson R.K."/>
        </authorList>
    </citation>
    <scope>NUCLEOTIDE SEQUENCE [LARGE SCALE GENOMIC DNA]</scope>
    <source>
        <strain evidence="1 2">F0542</strain>
    </source>
</reference>
<comment type="caution">
    <text evidence="1">The sequence shown here is derived from an EMBL/GenBank/DDBJ whole genome shotgun (WGS) entry which is preliminary data.</text>
</comment>
<gene>
    <name evidence="1" type="ORF">HMPREF1979_02387</name>
</gene>
<accession>U1QLE3</accession>
<name>U1QLE3_9ACTO</name>
<evidence type="ECO:0000313" key="1">
    <source>
        <dbReference type="EMBL" id="ERH22614.1"/>
    </source>
</evidence>
<dbReference type="EMBL" id="AWSE01000153">
    <property type="protein sequence ID" value="ERH22614.1"/>
    <property type="molecule type" value="Genomic_DNA"/>
</dbReference>
<organism evidence="1 2">
    <name type="scientific">Actinomyces johnsonii F0542</name>
    <dbReference type="NCBI Taxonomy" id="1321818"/>
    <lineage>
        <taxon>Bacteria</taxon>
        <taxon>Bacillati</taxon>
        <taxon>Actinomycetota</taxon>
        <taxon>Actinomycetes</taxon>
        <taxon>Actinomycetales</taxon>
        <taxon>Actinomycetaceae</taxon>
        <taxon>Actinomyces</taxon>
    </lineage>
</organism>
<proteinExistence type="predicted"/>